<evidence type="ECO:0000313" key="3">
    <source>
        <dbReference type="Proteomes" id="UP001169760"/>
    </source>
</evidence>
<dbReference type="PRINTS" id="PR00412">
    <property type="entry name" value="EPOXHYDRLASE"/>
</dbReference>
<keyword evidence="2" id="KW-0378">Hydrolase</keyword>
<dbReference type="InterPro" id="IPR029058">
    <property type="entry name" value="AB_hydrolase_fold"/>
</dbReference>
<dbReference type="PANTHER" id="PTHR43798">
    <property type="entry name" value="MONOACYLGLYCEROL LIPASE"/>
    <property type="match status" value="1"/>
</dbReference>
<feature type="domain" description="AB hydrolase-1" evidence="1">
    <location>
        <begin position="1"/>
        <end position="82"/>
    </location>
</feature>
<dbReference type="PANTHER" id="PTHR43798:SF33">
    <property type="entry name" value="HYDROLASE, PUTATIVE (AFU_ORTHOLOGUE AFUA_2G14860)-RELATED"/>
    <property type="match status" value="1"/>
</dbReference>
<dbReference type="GO" id="GO:0046464">
    <property type="term" value="P:acylglycerol catabolic process"/>
    <property type="evidence" value="ECO:0007669"/>
    <property type="project" value="TreeGrafter"/>
</dbReference>
<feature type="non-terminal residue" evidence="2">
    <location>
        <position position="82"/>
    </location>
</feature>
<protein>
    <submittedName>
        <fullName evidence="2">Alpha/beta fold hydrolase</fullName>
    </submittedName>
</protein>
<dbReference type="InterPro" id="IPR000639">
    <property type="entry name" value="Epox_hydrolase-like"/>
</dbReference>
<evidence type="ECO:0000259" key="1">
    <source>
        <dbReference type="Pfam" id="PF00561"/>
    </source>
</evidence>
<dbReference type="GO" id="GO:0047372">
    <property type="term" value="F:monoacylglycerol lipase activity"/>
    <property type="evidence" value="ECO:0007669"/>
    <property type="project" value="TreeGrafter"/>
</dbReference>
<sequence length="82" mass="9027">TIVLFHGKNFNGAYWKTTIKSLTEAGYRVIAPDQIGFGKSSKPMNFQYSFQELAKNTKTILDKLNVSKTAILGHSMGGMLAT</sequence>
<dbReference type="AlphaFoldDB" id="A0AAW7XES3"/>
<dbReference type="PRINTS" id="PR00111">
    <property type="entry name" value="ABHYDROLASE"/>
</dbReference>
<dbReference type="Gene3D" id="3.40.50.1820">
    <property type="entry name" value="alpha/beta hydrolase"/>
    <property type="match status" value="1"/>
</dbReference>
<dbReference type="Proteomes" id="UP001169760">
    <property type="component" value="Unassembled WGS sequence"/>
</dbReference>
<dbReference type="GO" id="GO:0016020">
    <property type="term" value="C:membrane"/>
    <property type="evidence" value="ECO:0007669"/>
    <property type="project" value="TreeGrafter"/>
</dbReference>
<dbReference type="RefSeq" id="WP_303494662.1">
    <property type="nucleotide sequence ID" value="NZ_JAUOPB010000430.1"/>
</dbReference>
<dbReference type="Pfam" id="PF00561">
    <property type="entry name" value="Abhydrolase_1"/>
    <property type="match status" value="1"/>
</dbReference>
<comment type="caution">
    <text evidence="2">The sequence shown here is derived from an EMBL/GenBank/DDBJ whole genome shotgun (WGS) entry which is preliminary data.</text>
</comment>
<reference evidence="2" key="1">
    <citation type="submission" date="2023-07" db="EMBL/GenBank/DDBJ databases">
        <title>Genome content predicts the carbon catabolic preferences of heterotrophic bacteria.</title>
        <authorList>
            <person name="Gralka M."/>
        </authorList>
    </citation>
    <scope>NUCLEOTIDE SEQUENCE</scope>
    <source>
        <strain evidence="2">I3M17_2</strain>
    </source>
</reference>
<evidence type="ECO:0000313" key="2">
    <source>
        <dbReference type="EMBL" id="MDO6425213.1"/>
    </source>
</evidence>
<proteinExistence type="predicted"/>
<dbReference type="InterPro" id="IPR050266">
    <property type="entry name" value="AB_hydrolase_sf"/>
</dbReference>
<gene>
    <name evidence="2" type="ORF">Q4521_22235</name>
</gene>
<accession>A0AAW7XES3</accession>
<dbReference type="EMBL" id="JAUOPB010000430">
    <property type="protein sequence ID" value="MDO6425213.1"/>
    <property type="molecule type" value="Genomic_DNA"/>
</dbReference>
<name>A0AAW7XES3_9GAMM</name>
<organism evidence="2 3">
    <name type="scientific">Saccharophagus degradans</name>
    <dbReference type="NCBI Taxonomy" id="86304"/>
    <lineage>
        <taxon>Bacteria</taxon>
        <taxon>Pseudomonadati</taxon>
        <taxon>Pseudomonadota</taxon>
        <taxon>Gammaproteobacteria</taxon>
        <taxon>Cellvibrionales</taxon>
        <taxon>Cellvibrionaceae</taxon>
        <taxon>Saccharophagus</taxon>
    </lineage>
</organism>
<dbReference type="InterPro" id="IPR000073">
    <property type="entry name" value="AB_hydrolase_1"/>
</dbReference>
<feature type="non-terminal residue" evidence="2">
    <location>
        <position position="1"/>
    </location>
</feature>
<dbReference type="SUPFAM" id="SSF53474">
    <property type="entry name" value="alpha/beta-Hydrolases"/>
    <property type="match status" value="1"/>
</dbReference>